<evidence type="ECO:0000313" key="1">
    <source>
        <dbReference type="EMBL" id="MBB4962325.1"/>
    </source>
</evidence>
<dbReference type="AlphaFoldDB" id="A0A7W7SZ67"/>
<organism evidence="1 2">
    <name type="scientific">Micromonospora polyrhachis</name>
    <dbReference type="NCBI Taxonomy" id="1282883"/>
    <lineage>
        <taxon>Bacteria</taxon>
        <taxon>Bacillati</taxon>
        <taxon>Actinomycetota</taxon>
        <taxon>Actinomycetes</taxon>
        <taxon>Micromonosporales</taxon>
        <taxon>Micromonosporaceae</taxon>
        <taxon>Micromonospora</taxon>
    </lineage>
</organism>
<gene>
    <name evidence="1" type="ORF">FHR38_006058</name>
</gene>
<accession>A0A7W7SZ67</accession>
<evidence type="ECO:0000313" key="2">
    <source>
        <dbReference type="Proteomes" id="UP000578819"/>
    </source>
</evidence>
<dbReference type="Proteomes" id="UP000578819">
    <property type="component" value="Unassembled WGS sequence"/>
</dbReference>
<reference evidence="1 2" key="1">
    <citation type="submission" date="2020-08" db="EMBL/GenBank/DDBJ databases">
        <title>Sequencing the genomes of 1000 actinobacteria strains.</title>
        <authorList>
            <person name="Klenk H.-P."/>
        </authorList>
    </citation>
    <scope>NUCLEOTIDE SEQUENCE [LARGE SCALE GENOMIC DNA]</scope>
    <source>
        <strain evidence="1 2">DSM 45886</strain>
    </source>
</reference>
<proteinExistence type="predicted"/>
<name>A0A7W7SZ67_9ACTN</name>
<protein>
    <submittedName>
        <fullName evidence="1">Uncharacterized protein</fullName>
    </submittedName>
</protein>
<sequence>MWGRPSGAPAPAQYIGRLLPVERSVQPTRDAITDDDLVAALKLYGLPVDQVPEVIVRPARVPVRSATLAVAARLMVPHPDPSQGGYDPIKRPAIRFDTEARAMHDPQPTSRTIWDNVY</sequence>
<dbReference type="EMBL" id="JACHJW010000001">
    <property type="protein sequence ID" value="MBB4962325.1"/>
    <property type="molecule type" value="Genomic_DNA"/>
</dbReference>
<keyword evidence="2" id="KW-1185">Reference proteome</keyword>
<comment type="caution">
    <text evidence="1">The sequence shown here is derived from an EMBL/GenBank/DDBJ whole genome shotgun (WGS) entry which is preliminary data.</text>
</comment>